<sequence>MNFRLIGTVACLLLSVPAAQADTPAAVDDPIFSTLAKPPEQGEGKWQGSLGMGFTLNRGNDNSTQASFSGNAVRAMRDSRLVARALVIRNSSSGERTSESANLEFRGERSFDDNMFGFGDAQLERDVKNDLSLRQSLSAGIGRRLYDEEAIRLNLYGGLAYAMANFYEARDGRGFEPMVGEDMDYKLSETSRLGQRFVLFPTTVGAGGMRTALQADITTRITDRFGLQVAVLHKYREQTNGTSKHNDLTIFTGLTSKF</sequence>
<feature type="chain" id="PRO_5045413584" evidence="1">
    <location>
        <begin position="22"/>
        <end position="258"/>
    </location>
</feature>
<reference evidence="2 3" key="1">
    <citation type="journal article" date="2018" name="Int. J. Syst. Evol. Microbiol.">
        <title>Uliginosibacterium sediminicola sp. nov., isolated from freshwater sediment.</title>
        <authorList>
            <person name="Hwang W.M."/>
            <person name="Kim S.M."/>
            <person name="Kang K."/>
            <person name="Ahn T.Y."/>
        </authorList>
    </citation>
    <scope>NUCLEOTIDE SEQUENCE [LARGE SCALE GENOMIC DNA]</scope>
    <source>
        <strain evidence="2 3">M1-21</strain>
    </source>
</reference>
<dbReference type="RefSeq" id="WP_345919162.1">
    <property type="nucleotide sequence ID" value="NZ_JBDIVE010000003.1"/>
</dbReference>
<protein>
    <submittedName>
        <fullName evidence="2">DUF481 domain-containing protein</fullName>
    </submittedName>
</protein>
<feature type="signal peptide" evidence="1">
    <location>
        <begin position="1"/>
        <end position="21"/>
    </location>
</feature>
<keyword evidence="3" id="KW-1185">Reference proteome</keyword>
<organism evidence="2 3">
    <name type="scientific">Uliginosibacterium sediminicola</name>
    <dbReference type="NCBI Taxonomy" id="2024550"/>
    <lineage>
        <taxon>Bacteria</taxon>
        <taxon>Pseudomonadati</taxon>
        <taxon>Pseudomonadota</taxon>
        <taxon>Betaproteobacteria</taxon>
        <taxon>Rhodocyclales</taxon>
        <taxon>Zoogloeaceae</taxon>
        <taxon>Uliginosibacterium</taxon>
    </lineage>
</organism>
<comment type="caution">
    <text evidence="2">The sequence shown here is derived from an EMBL/GenBank/DDBJ whole genome shotgun (WGS) entry which is preliminary data.</text>
</comment>
<accession>A0ABU9YXX7</accession>
<dbReference type="EMBL" id="JBDIVE010000003">
    <property type="protein sequence ID" value="MEN3068393.1"/>
    <property type="molecule type" value="Genomic_DNA"/>
</dbReference>
<name>A0ABU9YXX7_9RHOO</name>
<evidence type="ECO:0000256" key="1">
    <source>
        <dbReference type="SAM" id="SignalP"/>
    </source>
</evidence>
<proteinExistence type="predicted"/>
<gene>
    <name evidence="2" type="ORF">ABDB84_07870</name>
</gene>
<evidence type="ECO:0000313" key="3">
    <source>
        <dbReference type="Proteomes" id="UP001410394"/>
    </source>
</evidence>
<dbReference type="InterPro" id="IPR007433">
    <property type="entry name" value="DUF481"/>
</dbReference>
<evidence type="ECO:0000313" key="2">
    <source>
        <dbReference type="EMBL" id="MEN3068393.1"/>
    </source>
</evidence>
<keyword evidence="1" id="KW-0732">Signal</keyword>
<dbReference type="Proteomes" id="UP001410394">
    <property type="component" value="Unassembled WGS sequence"/>
</dbReference>
<dbReference type="Pfam" id="PF04338">
    <property type="entry name" value="DUF481"/>
    <property type="match status" value="1"/>
</dbReference>